<keyword evidence="13" id="KW-1185">Reference proteome</keyword>
<feature type="domain" description="PCNA-associated factor histone-like" evidence="11">
    <location>
        <begin position="1"/>
        <end position="130"/>
    </location>
</feature>
<keyword evidence="5" id="KW-0227">DNA damage</keyword>
<dbReference type="PANTHER" id="PTHR15679:SF8">
    <property type="entry name" value="PCNA-ASSOCIATED FACTOR"/>
    <property type="match status" value="1"/>
</dbReference>
<evidence type="ECO:0000256" key="2">
    <source>
        <dbReference type="ARBA" id="ARBA00004556"/>
    </source>
</evidence>
<evidence type="ECO:0000256" key="5">
    <source>
        <dbReference type="ARBA" id="ARBA00022763"/>
    </source>
</evidence>
<keyword evidence="4" id="KW-0963">Cytoplasm</keyword>
<dbReference type="InterPro" id="IPR031444">
    <property type="entry name" value="PCNA-AF_dom"/>
</dbReference>
<dbReference type="GO" id="GO:0019985">
    <property type="term" value="P:translesion synthesis"/>
    <property type="evidence" value="ECO:0007669"/>
    <property type="project" value="TreeGrafter"/>
</dbReference>
<dbReference type="EMBL" id="VTPC01090207">
    <property type="protein sequence ID" value="KAF2884233.1"/>
    <property type="molecule type" value="Genomic_DNA"/>
</dbReference>
<sequence>MVRTADSVLRVAGGKSSRKGGSVSARDTSGSPSSSSADKGGGGLNPICPRETPAWQKPITNFFTLVEKNKPQDNRKVQNEPGSSKNTSDLNDVNMIEGSCEITKQDHESRVEVMDEENEEDTTKINNDTENKENNTLNGNANDAEMKELDDTKKKNVRSDDDYEEVAPRKKIKLDADVCRRLREFEQ</sequence>
<proteinExistence type="predicted"/>
<organism evidence="12 13">
    <name type="scientific">Ignelater luminosus</name>
    <name type="common">Cucubano</name>
    <name type="synonym">Pyrophorus luminosus</name>
    <dbReference type="NCBI Taxonomy" id="2038154"/>
    <lineage>
        <taxon>Eukaryota</taxon>
        <taxon>Metazoa</taxon>
        <taxon>Ecdysozoa</taxon>
        <taxon>Arthropoda</taxon>
        <taxon>Hexapoda</taxon>
        <taxon>Insecta</taxon>
        <taxon>Pterygota</taxon>
        <taxon>Neoptera</taxon>
        <taxon>Endopterygota</taxon>
        <taxon>Coleoptera</taxon>
        <taxon>Polyphaga</taxon>
        <taxon>Elateriformia</taxon>
        <taxon>Elateroidea</taxon>
        <taxon>Elateridae</taxon>
        <taxon>Agrypninae</taxon>
        <taxon>Pyrophorini</taxon>
        <taxon>Ignelater</taxon>
    </lineage>
</organism>
<evidence type="ECO:0000256" key="9">
    <source>
        <dbReference type="ARBA" id="ARBA00031186"/>
    </source>
</evidence>
<keyword evidence="6" id="KW-0234">DNA repair</keyword>
<protein>
    <recommendedName>
        <fullName evidence="3">PCNA-associated factor</fullName>
    </recommendedName>
    <alternativeName>
        <fullName evidence="8">PCNA-associated factor of 15 kDa</fullName>
    </alternativeName>
    <alternativeName>
        <fullName evidence="9">PCNA-clamp-associated factor</fullName>
    </alternativeName>
</protein>
<dbReference type="GO" id="GO:0048471">
    <property type="term" value="C:perinuclear region of cytoplasm"/>
    <property type="evidence" value="ECO:0007669"/>
    <property type="project" value="UniProtKB-SubCell"/>
</dbReference>
<evidence type="ECO:0000259" key="11">
    <source>
        <dbReference type="Pfam" id="PF15715"/>
    </source>
</evidence>
<feature type="region of interest" description="Disordered" evidence="10">
    <location>
        <begin position="105"/>
        <end position="143"/>
    </location>
</feature>
<dbReference type="OrthoDB" id="6781920at2759"/>
<evidence type="ECO:0000256" key="3">
    <source>
        <dbReference type="ARBA" id="ARBA00013777"/>
    </source>
</evidence>
<dbReference type="GO" id="GO:0051726">
    <property type="term" value="P:regulation of cell cycle"/>
    <property type="evidence" value="ECO:0007669"/>
    <property type="project" value="InterPro"/>
</dbReference>
<dbReference type="InterPro" id="IPR040444">
    <property type="entry name" value="PCNA-AF"/>
</dbReference>
<dbReference type="Proteomes" id="UP000801492">
    <property type="component" value="Unassembled WGS sequence"/>
</dbReference>
<comment type="subcellular location">
    <subcellularLocation>
        <location evidence="2">Cytoplasm</location>
        <location evidence="2">Perinuclear region</location>
    </subcellularLocation>
    <subcellularLocation>
        <location evidence="1">Nucleus</location>
    </subcellularLocation>
</comment>
<evidence type="ECO:0000313" key="13">
    <source>
        <dbReference type="Proteomes" id="UP000801492"/>
    </source>
</evidence>
<dbReference type="GO" id="GO:0005634">
    <property type="term" value="C:nucleus"/>
    <property type="evidence" value="ECO:0007669"/>
    <property type="project" value="UniProtKB-SubCell"/>
</dbReference>
<feature type="region of interest" description="Disordered" evidence="10">
    <location>
        <begin position="1"/>
        <end position="93"/>
    </location>
</feature>
<dbReference type="GO" id="GO:0003682">
    <property type="term" value="F:chromatin binding"/>
    <property type="evidence" value="ECO:0007669"/>
    <property type="project" value="TreeGrafter"/>
</dbReference>
<feature type="compositionally biased region" description="Polar residues" evidence="10">
    <location>
        <begin position="80"/>
        <end position="91"/>
    </location>
</feature>
<feature type="compositionally biased region" description="Low complexity" evidence="10">
    <location>
        <begin position="10"/>
        <end position="38"/>
    </location>
</feature>
<dbReference type="PANTHER" id="PTHR15679">
    <property type="entry name" value="PCNA-ASSOCIATED FACTOR"/>
    <property type="match status" value="1"/>
</dbReference>
<evidence type="ECO:0000256" key="8">
    <source>
        <dbReference type="ARBA" id="ARBA00030014"/>
    </source>
</evidence>
<comment type="caution">
    <text evidence="12">The sequence shown here is derived from an EMBL/GenBank/DDBJ whole genome shotgun (WGS) entry which is preliminary data.</text>
</comment>
<feature type="compositionally biased region" description="Basic and acidic residues" evidence="10">
    <location>
        <begin position="121"/>
        <end position="133"/>
    </location>
</feature>
<evidence type="ECO:0000256" key="7">
    <source>
        <dbReference type="ARBA" id="ARBA00023242"/>
    </source>
</evidence>
<reference evidence="12" key="1">
    <citation type="submission" date="2019-08" db="EMBL/GenBank/DDBJ databases">
        <title>The genome of the North American firefly Photinus pyralis.</title>
        <authorList>
            <consortium name="Photinus pyralis genome working group"/>
            <person name="Fallon T.R."/>
            <person name="Sander Lower S.E."/>
            <person name="Weng J.-K."/>
        </authorList>
    </citation>
    <scope>NUCLEOTIDE SEQUENCE</scope>
    <source>
        <strain evidence="12">TRF0915ILg1</strain>
        <tissue evidence="12">Whole body</tissue>
    </source>
</reference>
<evidence type="ECO:0000256" key="10">
    <source>
        <dbReference type="SAM" id="MobiDB-lite"/>
    </source>
</evidence>
<evidence type="ECO:0000256" key="4">
    <source>
        <dbReference type="ARBA" id="ARBA00022490"/>
    </source>
</evidence>
<evidence type="ECO:0000256" key="1">
    <source>
        <dbReference type="ARBA" id="ARBA00004123"/>
    </source>
</evidence>
<evidence type="ECO:0000256" key="6">
    <source>
        <dbReference type="ARBA" id="ARBA00023204"/>
    </source>
</evidence>
<dbReference type="GO" id="GO:0006281">
    <property type="term" value="P:DNA repair"/>
    <property type="evidence" value="ECO:0007669"/>
    <property type="project" value="UniProtKB-KW"/>
</dbReference>
<accession>A0A8K0G3D7</accession>
<keyword evidence="7" id="KW-0539">Nucleus</keyword>
<dbReference type="Pfam" id="PF15715">
    <property type="entry name" value="PAF"/>
    <property type="match status" value="1"/>
</dbReference>
<dbReference type="AlphaFoldDB" id="A0A8K0G3D7"/>
<feature type="compositionally biased region" description="Basic and acidic residues" evidence="10">
    <location>
        <begin position="67"/>
        <end position="78"/>
    </location>
</feature>
<gene>
    <name evidence="12" type="ORF">ILUMI_21925</name>
</gene>
<evidence type="ECO:0000313" key="12">
    <source>
        <dbReference type="EMBL" id="KAF2884233.1"/>
    </source>
</evidence>
<name>A0A8K0G3D7_IGNLU</name>